<dbReference type="InterPro" id="IPR007317">
    <property type="entry name" value="GET4"/>
</dbReference>
<dbReference type="EMBL" id="JARPMG010000006">
    <property type="protein sequence ID" value="KAJ8099847.1"/>
    <property type="molecule type" value="Genomic_DNA"/>
</dbReference>
<name>A0AAD7VRC1_9ASCO</name>
<sequence length="102" mass="11281">MSSSKLDKTLARVKQRIADHQFYEAHQALKTVAARYIKAQQYDQAIELLYHGAQELLTAGEGGSGGDLSCSIVRRCRPAVETTLEIDKPVRLIDHAKIVSNS</sequence>
<reference evidence="2" key="1">
    <citation type="submission" date="2023-03" db="EMBL/GenBank/DDBJ databases">
        <title>Near-Complete genome sequence of Lipomyces tetrasporous NRRL Y-64009, an oleaginous yeast capable of growing on lignocellulosic hydrolysates.</title>
        <authorList>
            <consortium name="Lawrence Berkeley National Laboratory"/>
            <person name="Jagtap S.S."/>
            <person name="Liu J.-J."/>
            <person name="Walukiewicz H.E."/>
            <person name="Pangilinan J."/>
            <person name="Lipzen A."/>
            <person name="Ahrendt S."/>
            <person name="Koriabine M."/>
            <person name="Cobaugh K."/>
            <person name="Salamov A."/>
            <person name="Yoshinaga Y."/>
            <person name="Ng V."/>
            <person name="Daum C."/>
            <person name="Grigoriev I.V."/>
            <person name="Slininger P.J."/>
            <person name="Dien B.S."/>
            <person name="Jin Y.-S."/>
            <person name="Rao C.V."/>
        </authorList>
    </citation>
    <scope>NUCLEOTIDE SEQUENCE</scope>
    <source>
        <strain evidence="2">NRRL Y-64009</strain>
    </source>
</reference>
<dbReference type="Pfam" id="PF04190">
    <property type="entry name" value="GET4"/>
    <property type="match status" value="1"/>
</dbReference>
<accession>A0AAD7VRC1</accession>
<dbReference type="GO" id="GO:0045048">
    <property type="term" value="P:protein insertion into ER membrane"/>
    <property type="evidence" value="ECO:0007669"/>
    <property type="project" value="InterPro"/>
</dbReference>
<dbReference type="Gene3D" id="1.25.40.10">
    <property type="entry name" value="Tetratricopeptide repeat domain"/>
    <property type="match status" value="1"/>
</dbReference>
<gene>
    <name evidence="2" type="ORF">POJ06DRAFT_118072</name>
</gene>
<comment type="similarity">
    <text evidence="1">Belongs to the GET4 family.</text>
</comment>
<dbReference type="InterPro" id="IPR011990">
    <property type="entry name" value="TPR-like_helical_dom_sf"/>
</dbReference>
<dbReference type="PANTHER" id="PTHR12875">
    <property type="entry name" value="GOLGI TO ER TRAFFIC PROTEIN 4 HOMOLOG"/>
    <property type="match status" value="1"/>
</dbReference>
<dbReference type="GeneID" id="80879365"/>
<evidence type="ECO:0000256" key="1">
    <source>
        <dbReference type="ARBA" id="ARBA00005351"/>
    </source>
</evidence>
<dbReference type="GO" id="GO:0072380">
    <property type="term" value="C:TRC complex"/>
    <property type="evidence" value="ECO:0007669"/>
    <property type="project" value="TreeGrafter"/>
</dbReference>
<proteinExistence type="inferred from homology"/>
<keyword evidence="3" id="KW-1185">Reference proteome</keyword>
<organism evidence="2 3">
    <name type="scientific">Lipomyces tetrasporus</name>
    <dbReference type="NCBI Taxonomy" id="54092"/>
    <lineage>
        <taxon>Eukaryota</taxon>
        <taxon>Fungi</taxon>
        <taxon>Dikarya</taxon>
        <taxon>Ascomycota</taxon>
        <taxon>Saccharomycotina</taxon>
        <taxon>Lipomycetes</taxon>
        <taxon>Lipomycetales</taxon>
        <taxon>Lipomycetaceae</taxon>
        <taxon>Lipomyces</taxon>
    </lineage>
</organism>
<dbReference type="AlphaFoldDB" id="A0AAD7VRC1"/>
<protein>
    <submittedName>
        <fullName evidence="2">Uncharacterized protein</fullName>
    </submittedName>
</protein>
<dbReference type="PANTHER" id="PTHR12875:SF0">
    <property type="entry name" value="GOLGI TO ER TRAFFIC PROTEIN 4 HOMOLOG"/>
    <property type="match status" value="1"/>
</dbReference>
<dbReference type="RefSeq" id="XP_056043297.1">
    <property type="nucleotide sequence ID" value="XM_056184199.1"/>
</dbReference>
<evidence type="ECO:0000313" key="3">
    <source>
        <dbReference type="Proteomes" id="UP001217417"/>
    </source>
</evidence>
<comment type="caution">
    <text evidence="2">The sequence shown here is derived from an EMBL/GenBank/DDBJ whole genome shotgun (WGS) entry which is preliminary data.</text>
</comment>
<dbReference type="Proteomes" id="UP001217417">
    <property type="component" value="Unassembled WGS sequence"/>
</dbReference>
<evidence type="ECO:0000313" key="2">
    <source>
        <dbReference type="EMBL" id="KAJ8099847.1"/>
    </source>
</evidence>